<feature type="region of interest" description="Disordered" evidence="1">
    <location>
        <begin position="126"/>
        <end position="197"/>
    </location>
</feature>
<feature type="region of interest" description="Disordered" evidence="1">
    <location>
        <begin position="1287"/>
        <end position="1337"/>
    </location>
</feature>
<feature type="region of interest" description="Disordered" evidence="1">
    <location>
        <begin position="761"/>
        <end position="787"/>
    </location>
</feature>
<feature type="compositionally biased region" description="Polar residues" evidence="1">
    <location>
        <begin position="1443"/>
        <end position="1454"/>
    </location>
</feature>
<feature type="region of interest" description="Disordered" evidence="1">
    <location>
        <begin position="2057"/>
        <end position="2085"/>
    </location>
</feature>
<feature type="compositionally biased region" description="Low complexity" evidence="1">
    <location>
        <begin position="2059"/>
        <end position="2076"/>
    </location>
</feature>
<feature type="compositionally biased region" description="Polar residues" evidence="1">
    <location>
        <begin position="1232"/>
        <end position="1241"/>
    </location>
</feature>
<accession>A0AAN8M122</accession>
<feature type="region of interest" description="Disordered" evidence="1">
    <location>
        <begin position="1788"/>
        <end position="1834"/>
    </location>
</feature>
<protein>
    <submittedName>
        <fullName evidence="2">Uncharacterized protein</fullName>
    </submittedName>
</protein>
<feature type="compositionally biased region" description="Polar residues" evidence="1">
    <location>
        <begin position="1181"/>
        <end position="1190"/>
    </location>
</feature>
<dbReference type="CDD" id="cd12100">
    <property type="entry name" value="DD_CABYR_SP17"/>
    <property type="match status" value="1"/>
</dbReference>
<feature type="region of interest" description="Disordered" evidence="1">
    <location>
        <begin position="1204"/>
        <end position="1254"/>
    </location>
</feature>
<dbReference type="EMBL" id="JAGTTL010000016">
    <property type="protein sequence ID" value="KAK6310756.1"/>
    <property type="molecule type" value="Genomic_DNA"/>
</dbReference>
<feature type="region of interest" description="Disordered" evidence="1">
    <location>
        <begin position="1385"/>
        <end position="1454"/>
    </location>
</feature>
<feature type="region of interest" description="Disordered" evidence="1">
    <location>
        <begin position="1067"/>
        <end position="1103"/>
    </location>
</feature>
<feature type="region of interest" description="Disordered" evidence="1">
    <location>
        <begin position="1023"/>
        <end position="1047"/>
    </location>
</feature>
<feature type="compositionally biased region" description="Low complexity" evidence="1">
    <location>
        <begin position="1788"/>
        <end position="1806"/>
    </location>
</feature>
<feature type="compositionally biased region" description="Basic and acidic residues" evidence="1">
    <location>
        <begin position="933"/>
        <end position="949"/>
    </location>
</feature>
<feature type="region of interest" description="Disordered" evidence="1">
    <location>
        <begin position="933"/>
        <end position="959"/>
    </location>
</feature>
<keyword evidence="3" id="KW-1185">Reference proteome</keyword>
<feature type="compositionally biased region" description="Basic and acidic residues" evidence="1">
    <location>
        <begin position="1287"/>
        <end position="1304"/>
    </location>
</feature>
<name>A0AAN8M122_9TELE</name>
<feature type="region of interest" description="Disordered" evidence="1">
    <location>
        <begin position="540"/>
        <end position="559"/>
    </location>
</feature>
<evidence type="ECO:0000256" key="1">
    <source>
        <dbReference type="SAM" id="MobiDB-lite"/>
    </source>
</evidence>
<dbReference type="InterPro" id="IPR047579">
    <property type="entry name" value="DD_CABYR_SP17"/>
</dbReference>
<organism evidence="2 3">
    <name type="scientific">Coregonus suidteri</name>
    <dbReference type="NCBI Taxonomy" id="861788"/>
    <lineage>
        <taxon>Eukaryota</taxon>
        <taxon>Metazoa</taxon>
        <taxon>Chordata</taxon>
        <taxon>Craniata</taxon>
        <taxon>Vertebrata</taxon>
        <taxon>Euteleostomi</taxon>
        <taxon>Actinopterygii</taxon>
        <taxon>Neopterygii</taxon>
        <taxon>Teleostei</taxon>
        <taxon>Protacanthopterygii</taxon>
        <taxon>Salmoniformes</taxon>
        <taxon>Salmonidae</taxon>
        <taxon>Coregoninae</taxon>
        <taxon>Coregonus</taxon>
    </lineage>
</organism>
<gene>
    <name evidence="2" type="ORF">J4Q44_G00188110</name>
</gene>
<dbReference type="Proteomes" id="UP001356427">
    <property type="component" value="Unassembled WGS sequence"/>
</dbReference>
<feature type="compositionally biased region" description="Low complexity" evidence="1">
    <location>
        <begin position="1242"/>
        <end position="1254"/>
    </location>
</feature>
<feature type="compositionally biased region" description="Polar residues" evidence="1">
    <location>
        <begin position="1094"/>
        <end position="1103"/>
    </location>
</feature>
<feature type="compositionally biased region" description="Polar residues" evidence="1">
    <location>
        <begin position="1596"/>
        <end position="1607"/>
    </location>
</feature>
<proteinExistence type="predicted"/>
<evidence type="ECO:0000313" key="2">
    <source>
        <dbReference type="EMBL" id="KAK6310756.1"/>
    </source>
</evidence>
<evidence type="ECO:0000313" key="3">
    <source>
        <dbReference type="Proteomes" id="UP001356427"/>
    </source>
</evidence>
<feature type="region of interest" description="Disordered" evidence="1">
    <location>
        <begin position="2203"/>
        <end position="2224"/>
    </location>
</feature>
<feature type="region of interest" description="Disordered" evidence="1">
    <location>
        <begin position="1155"/>
        <end position="1190"/>
    </location>
</feature>
<feature type="compositionally biased region" description="Polar residues" evidence="1">
    <location>
        <begin position="1385"/>
        <end position="1397"/>
    </location>
</feature>
<feature type="region of interest" description="Disordered" evidence="1">
    <location>
        <begin position="1703"/>
        <end position="1754"/>
    </location>
</feature>
<sequence>MDLNQSVLDVAQEELHLSAMMASRSTPHFKPPLTIIIPYGLKSWLECLCRAIFIEGPRQIPEFIADYCVELLEFRERNPLMDTKDVTHLYQEMREANYVKDWLVCPVPQAAIDCCLAEETLSVSQRTNPRSAKEFKVPSSEPMGGPDKQAQSLSSPPGETHHRTHPGDGPQSSPAHLGGQPSPAVEEEAQARPGSAVQSVVFQRAPSLDSLLEANHSQVLISTASAPTDDIIIIHSENLQEATVFRSDSRPYSGVSPRGSLTKIPSVGEVDKIGVNDTTEVTSEDVVVFHQVPSVENLPRTPSALSNTSLAAEETVDQVISLSSREFLLENVVPGSPSIEKVASAAALQQADTDQIRSAFGLTEKVSSSEIVGVGTARRVSSVRIPSREESAGRTAETLNRYTSPQISLLSAHSDEYLKATYKSSTSSLARVSSAPCGEREAAATISPKSSLARVSSVSTGERAAEPASKEAFSNVEETYTLPSTEDLLVSSTASVSRISPVASAIYSKSGLSGRAFSDPELVDAAHRVSSVRIPSRKESVCRTAETPERRTSPRVSPQASFVSGSPVMFEEEDWCVITTHSATVKKAVKLAHSENISPLTSPSIDLAWEELLQTSASIVDKVALKAFEIVNQKLQCSGMEISEMASSNPVVVSQSLNTLFYKDLSHSPSAVEEFSTASARCSEGDITERAPSETAGEGEAISVREITPAVSARYYASNVSERVPFETAVLGAAVSSMEELSESPTAFAFVGEVSPAVSANDVSERAPSETAVVGAEAPERHTSPKVSAQTSFVSAYSDGLLNATKLSPQSSLARIPSGYISEGVSPAVSARCPASDLPERASSETAVMESAPRVIHSAPSMDELLVLPTASVDGISPAVSARSSRGSLSKRAPSEKAVEGVRYSESGLSGRAFSETELVDAAQSVSLVRIPSREESVERTAETPERHTSPRVSAQTFSVSATGLSSKSSLARAPSVSLSDGPAESVSLEVIFNMEETYTTPSMGEIVPPTAAGDGISASIGERAAESASRGVSYMDETNKPPSMAELPGSPAAVGGISPAVSARCSQSDMAEKAPSETAVGRHTSSRVPPKVSPQTSLSSATGLASMSLARVPSVSLSVGAKEPAQIDKTLSMEELLASPLYSQWAMSPACSERVSSVRIPSREEGVGRTAETPGRHTSPRVSPRTSPTVSLQTSLVSAHVGESLSGTDISQQSSLPRIPSAPSMDRHTSPRVSQKVSPQSLRSSLSERPPSETVIRYSESVLLGRALSKTEVVDAAPRVSSVRIPSREESVGRTAETPERHTSPRISPRMSPRISPRVSPQSSLARIPSAPSMEEPLVTPSAAVGRVSTARSGVSLGMSLGISAANVVGPVCFKDVSQIMPTTIPENQGSASSVRIPSRGEGVGRTAETPERHTSPRVSPRASPRATPQTSLVSAHVGESLSGTDISPQSSLPRIHSAPSMDRHTFPRVSQRVSSQSSLARIPSAPSMEELLVSASDYFGSVSPAVSRRSSERAPSETVIRYFKSDLSGRAFSDPELVDAAHRVSSVRIPSRQESVGRTAETPERHTSPRVSPRASPRATPQTSLVSAHVGESLSGTDISPQSSLPRIHSAPSMDRHTFPRVSQRVSSQSSLARIPSAPSMEELLVSASDYFGSVSPAVSRRSSERAPSETVIRYFKSDLSGRAFSDPELVDAAHRVSSVRIPSRQESVGRTAETPERHTSPRVSPITSPRVSPRFSPQTSLPSAQVGESLPGTDIAPQFSLPGIPSVASMEELLVSLTASVGRISPAVSRRSSRSSLLESASSGKATIEAVHREESVERTADATESHTTPRVSFRAPLATSRTRVLSDVAVLYRPSIAEGLCLEVLDMESDQVKTSVSDITAQASSHTAAMETAHDTVRIPSRKESARRTAETQTYFASGLLNNSTQVSGTSIRLHEEVTAHPTEVQQGTLRHGISLGLSRANVVGPQNTRSQSVQTGPDYHGPPSHSIPIGAGRVTPDAQPALENFTNQVWTLYHLANETEEGTLSTNAISQPPFNGSAFICNFGSGHVLLAERSPSPQQSDPQSWCGRPRQQPQPPPFPMCPRRAFTPRSQTSILRPPPQPPTILNQEISIPNYFLFLDGNQVSLGQSARSVPTAMFSRSRSAVVRADDPPGYLSFSVPMEMVSGGSGRDGQAQFLQVISDEGNTVYTPALIRIVTSEPTEEEDQEGAGRWPTSAPFNW</sequence>
<feature type="compositionally biased region" description="Basic and acidic residues" evidence="1">
    <location>
        <begin position="1813"/>
        <end position="1828"/>
    </location>
</feature>
<reference evidence="2 3" key="1">
    <citation type="submission" date="2021-04" db="EMBL/GenBank/DDBJ databases">
        <authorList>
            <person name="De Guttry C."/>
            <person name="Zahm M."/>
            <person name="Klopp C."/>
            <person name="Cabau C."/>
            <person name="Louis A."/>
            <person name="Berthelot C."/>
            <person name="Parey E."/>
            <person name="Roest Crollius H."/>
            <person name="Montfort J."/>
            <person name="Robinson-Rechavi M."/>
            <person name="Bucao C."/>
            <person name="Bouchez O."/>
            <person name="Gislard M."/>
            <person name="Lluch J."/>
            <person name="Milhes M."/>
            <person name="Lampietro C."/>
            <person name="Lopez Roques C."/>
            <person name="Donnadieu C."/>
            <person name="Braasch I."/>
            <person name="Desvignes T."/>
            <person name="Postlethwait J."/>
            <person name="Bobe J."/>
            <person name="Wedekind C."/>
            <person name="Guiguen Y."/>
        </authorList>
    </citation>
    <scope>NUCLEOTIDE SEQUENCE [LARGE SCALE GENOMIC DNA]</scope>
    <source>
        <strain evidence="2">Cs_M1</strain>
        <tissue evidence="2">Blood</tissue>
    </source>
</reference>
<feature type="compositionally biased region" description="Polar residues" evidence="1">
    <location>
        <begin position="1206"/>
        <end position="1217"/>
    </location>
</feature>
<feature type="compositionally biased region" description="Polar residues" evidence="1">
    <location>
        <begin position="1724"/>
        <end position="1746"/>
    </location>
</feature>
<feature type="compositionally biased region" description="Basic and acidic residues" evidence="1">
    <location>
        <begin position="540"/>
        <end position="552"/>
    </location>
</feature>
<comment type="caution">
    <text evidence="2">The sequence shown here is derived from an EMBL/GenBank/DDBJ whole genome shotgun (WGS) entry which is preliminary data.</text>
</comment>
<feature type="region of interest" description="Disordered" evidence="1">
    <location>
        <begin position="1550"/>
        <end position="1626"/>
    </location>
</feature>